<evidence type="ECO:0000259" key="8">
    <source>
        <dbReference type="Pfam" id="PF01694"/>
    </source>
</evidence>
<feature type="transmembrane region" description="Helical" evidence="7">
    <location>
        <begin position="138"/>
        <end position="158"/>
    </location>
</feature>
<dbReference type="RefSeq" id="WP_106139685.1">
    <property type="nucleotide sequence ID" value="NZ_PVTE01000020.1"/>
</dbReference>
<evidence type="ECO:0000313" key="9">
    <source>
        <dbReference type="EMBL" id="PRY32807.1"/>
    </source>
</evidence>
<evidence type="ECO:0000256" key="2">
    <source>
        <dbReference type="ARBA" id="ARBA00009045"/>
    </source>
</evidence>
<feature type="transmembrane region" description="Helical" evidence="7">
    <location>
        <begin position="110"/>
        <end position="131"/>
    </location>
</feature>
<dbReference type="Pfam" id="PF01694">
    <property type="entry name" value="Rhomboid"/>
    <property type="match status" value="1"/>
</dbReference>
<feature type="transmembrane region" description="Helical" evidence="7">
    <location>
        <begin position="44"/>
        <end position="67"/>
    </location>
</feature>
<comment type="subcellular location">
    <subcellularLocation>
        <location evidence="1">Membrane</location>
        <topology evidence="1">Multi-pass membrane protein</topology>
    </subcellularLocation>
</comment>
<sequence length="207" mass="23236">MTTILLIITVTALTSFLAWRSPSLLDSWLMNPYRIYSRGEYHRFLTSGFIHADVGHLLFNMLSLYFFGGIIEQIFSALFGGLGPIYLIGFYLAGILVSDIPSYLKYRFDPAYNSLGASGGVSSVLFAAILFSPLSKIYIYFIPIGIPGFIFGALYLAYSYYESKQNRGNVNHDAHLYGAIFGIVAMIAIYPQVLPQFIEQIASWRIF</sequence>
<keyword evidence="9" id="KW-0645">Protease</keyword>
<dbReference type="AlphaFoldDB" id="A0A2T0SHD7"/>
<gene>
    <name evidence="9" type="ORF">CLV58_12058</name>
</gene>
<name>A0A2T0SHD7_9BACT</name>
<evidence type="ECO:0000256" key="6">
    <source>
        <dbReference type="ARBA" id="ARBA00023136"/>
    </source>
</evidence>
<dbReference type="InterPro" id="IPR050925">
    <property type="entry name" value="Rhomboid_protease_S54"/>
</dbReference>
<evidence type="ECO:0000256" key="4">
    <source>
        <dbReference type="ARBA" id="ARBA00022801"/>
    </source>
</evidence>
<feature type="domain" description="Peptidase S54 rhomboid" evidence="8">
    <location>
        <begin position="39"/>
        <end position="189"/>
    </location>
</feature>
<evidence type="ECO:0000313" key="10">
    <source>
        <dbReference type="Proteomes" id="UP000238375"/>
    </source>
</evidence>
<dbReference type="OrthoDB" id="9807874at2"/>
<dbReference type="InterPro" id="IPR022764">
    <property type="entry name" value="Peptidase_S54_rhomboid_dom"/>
</dbReference>
<evidence type="ECO:0000256" key="1">
    <source>
        <dbReference type="ARBA" id="ARBA00004141"/>
    </source>
</evidence>
<feature type="transmembrane region" description="Helical" evidence="7">
    <location>
        <begin position="178"/>
        <end position="198"/>
    </location>
</feature>
<keyword evidence="5 7" id="KW-1133">Transmembrane helix</keyword>
<comment type="similarity">
    <text evidence="2">Belongs to the peptidase S54 family.</text>
</comment>
<dbReference type="PANTHER" id="PTHR43731:SF14">
    <property type="entry name" value="PRESENILIN-ASSOCIATED RHOMBOID-LIKE PROTEIN, MITOCHONDRIAL"/>
    <property type="match status" value="1"/>
</dbReference>
<dbReference type="GO" id="GO:0016020">
    <property type="term" value="C:membrane"/>
    <property type="evidence" value="ECO:0007669"/>
    <property type="project" value="UniProtKB-SubCell"/>
</dbReference>
<dbReference type="GO" id="GO:0006508">
    <property type="term" value="P:proteolysis"/>
    <property type="evidence" value="ECO:0007669"/>
    <property type="project" value="UniProtKB-KW"/>
</dbReference>
<dbReference type="GO" id="GO:0004252">
    <property type="term" value="F:serine-type endopeptidase activity"/>
    <property type="evidence" value="ECO:0007669"/>
    <property type="project" value="InterPro"/>
</dbReference>
<accession>A0A2T0SHD7</accession>
<keyword evidence="6 7" id="KW-0472">Membrane</keyword>
<comment type="caution">
    <text evidence="9">The sequence shown here is derived from an EMBL/GenBank/DDBJ whole genome shotgun (WGS) entry which is preliminary data.</text>
</comment>
<reference evidence="9 10" key="1">
    <citation type="submission" date="2018-03" db="EMBL/GenBank/DDBJ databases">
        <title>Genomic Encyclopedia of Archaeal and Bacterial Type Strains, Phase II (KMG-II): from individual species to whole genera.</title>
        <authorList>
            <person name="Goeker M."/>
        </authorList>
    </citation>
    <scope>NUCLEOTIDE SEQUENCE [LARGE SCALE GENOMIC DNA]</scope>
    <source>
        <strain evidence="9 10">DSM 28354</strain>
    </source>
</reference>
<dbReference type="SUPFAM" id="SSF144091">
    <property type="entry name" value="Rhomboid-like"/>
    <property type="match status" value="1"/>
</dbReference>
<dbReference type="EMBL" id="PVTE01000020">
    <property type="protein sequence ID" value="PRY32807.1"/>
    <property type="molecule type" value="Genomic_DNA"/>
</dbReference>
<keyword evidence="4" id="KW-0378">Hydrolase</keyword>
<keyword evidence="3 7" id="KW-0812">Transmembrane</keyword>
<evidence type="ECO:0000256" key="3">
    <source>
        <dbReference type="ARBA" id="ARBA00022692"/>
    </source>
</evidence>
<keyword evidence="10" id="KW-1185">Reference proteome</keyword>
<organism evidence="9 10">
    <name type="scientific">Spirosoma oryzae</name>
    <dbReference type="NCBI Taxonomy" id="1469603"/>
    <lineage>
        <taxon>Bacteria</taxon>
        <taxon>Pseudomonadati</taxon>
        <taxon>Bacteroidota</taxon>
        <taxon>Cytophagia</taxon>
        <taxon>Cytophagales</taxon>
        <taxon>Cytophagaceae</taxon>
        <taxon>Spirosoma</taxon>
    </lineage>
</organism>
<dbReference type="Proteomes" id="UP000238375">
    <property type="component" value="Unassembled WGS sequence"/>
</dbReference>
<evidence type="ECO:0000256" key="5">
    <source>
        <dbReference type="ARBA" id="ARBA00022989"/>
    </source>
</evidence>
<protein>
    <submittedName>
        <fullName evidence="9">Membrane associated rhomboid family serine protease</fullName>
    </submittedName>
</protein>
<proteinExistence type="inferred from homology"/>
<dbReference type="InterPro" id="IPR035952">
    <property type="entry name" value="Rhomboid-like_sf"/>
</dbReference>
<feature type="transmembrane region" description="Helical" evidence="7">
    <location>
        <begin position="74"/>
        <end position="98"/>
    </location>
</feature>
<evidence type="ECO:0000256" key="7">
    <source>
        <dbReference type="SAM" id="Phobius"/>
    </source>
</evidence>
<dbReference type="Gene3D" id="1.20.1540.10">
    <property type="entry name" value="Rhomboid-like"/>
    <property type="match status" value="1"/>
</dbReference>
<dbReference type="PANTHER" id="PTHR43731">
    <property type="entry name" value="RHOMBOID PROTEASE"/>
    <property type="match status" value="1"/>
</dbReference>